<dbReference type="EMBL" id="CP002667">
    <property type="protein sequence ID" value="AEC16045.1"/>
    <property type="molecule type" value="Genomic_DNA"/>
</dbReference>
<evidence type="ECO:0000256" key="4">
    <source>
        <dbReference type="ARBA" id="ARBA00022729"/>
    </source>
</evidence>
<dbReference type="AlphaFoldDB" id="F4H9N1"/>
<dbReference type="GO" id="GO:0009279">
    <property type="term" value="C:cell outer membrane"/>
    <property type="evidence" value="ECO:0007669"/>
    <property type="project" value="UniProtKB-SubCell"/>
</dbReference>
<keyword evidence="6" id="KW-0998">Cell outer membrane</keyword>
<protein>
    <submittedName>
        <fullName evidence="11">Uncharacterized protein</fullName>
    </submittedName>
</protein>
<dbReference type="PATRIC" id="fig|1005058.3.peg.5"/>
<name>F4H9N1_GALAU</name>
<dbReference type="RefSeq" id="WP_013744832.1">
    <property type="nucleotide sequence ID" value="NC_015460.1"/>
</dbReference>
<keyword evidence="5" id="KW-0472">Membrane</keyword>
<reference evidence="11 12" key="1">
    <citation type="journal article" date="2011" name="J. Bacteriol.">
        <title>Complete genome sequence of Gallibacterium anatis strain UMN179, isolated from a laying hen with peritonitis.</title>
        <authorList>
            <person name="Johnson T.J."/>
            <person name="Fernandez-Alarcon C."/>
            <person name="Bojesen A.M."/>
            <person name="Nolan L.K."/>
            <person name="Trampel D.W."/>
            <person name="Seemann T."/>
        </authorList>
    </citation>
    <scope>NUCLEOTIDE SEQUENCE [LARGE SCALE GENOMIC DNA]</scope>
    <source>
        <strain evidence="11 12">UMN179</strain>
    </source>
</reference>
<dbReference type="InterPro" id="IPR019734">
    <property type="entry name" value="TPR_rpt"/>
</dbReference>
<comment type="similarity">
    <text evidence="7">Belongs to the Slam family.</text>
</comment>
<evidence type="ECO:0000256" key="6">
    <source>
        <dbReference type="ARBA" id="ARBA00023237"/>
    </source>
</evidence>
<evidence type="ECO:0000313" key="11">
    <source>
        <dbReference type="EMBL" id="AEC16045.1"/>
    </source>
</evidence>
<dbReference type="InterPro" id="IPR011990">
    <property type="entry name" value="TPR-like_helical_dom_sf"/>
</dbReference>
<dbReference type="SUPFAM" id="SSF48452">
    <property type="entry name" value="TPR-like"/>
    <property type="match status" value="1"/>
</dbReference>
<evidence type="ECO:0000256" key="5">
    <source>
        <dbReference type="ARBA" id="ARBA00023136"/>
    </source>
</evidence>
<dbReference type="STRING" id="1005058.UMN179_00006"/>
<evidence type="ECO:0000259" key="10">
    <source>
        <dbReference type="Pfam" id="PF24575"/>
    </source>
</evidence>
<evidence type="ECO:0000259" key="9">
    <source>
        <dbReference type="Pfam" id="PF04575"/>
    </source>
</evidence>
<dbReference type="Pfam" id="PF24575">
    <property type="entry name" value="TPR_Slam"/>
    <property type="match status" value="1"/>
</dbReference>
<dbReference type="eggNOG" id="COG0457">
    <property type="taxonomic scope" value="Bacteria"/>
</dbReference>
<keyword evidence="2" id="KW-1134">Transmembrane beta strand</keyword>
<gene>
    <name evidence="11" type="ordered locus">UMN179_00006</name>
</gene>
<dbReference type="Pfam" id="PF04575">
    <property type="entry name" value="SlipAM"/>
    <property type="match status" value="1"/>
</dbReference>
<evidence type="ECO:0000256" key="1">
    <source>
        <dbReference type="ARBA" id="ARBA00004571"/>
    </source>
</evidence>
<dbReference type="Gene3D" id="1.25.40.10">
    <property type="entry name" value="Tetratricopeptide repeat domain"/>
    <property type="match status" value="1"/>
</dbReference>
<proteinExistence type="inferred from homology"/>
<keyword evidence="3" id="KW-0812">Transmembrane</keyword>
<comment type="subcellular location">
    <subcellularLocation>
        <location evidence="1">Cell outer membrane</location>
        <topology evidence="1">Multi-pass membrane protein</topology>
    </subcellularLocation>
</comment>
<evidence type="ECO:0000256" key="8">
    <source>
        <dbReference type="PROSITE-ProRule" id="PRU00339"/>
    </source>
</evidence>
<evidence type="ECO:0000256" key="7">
    <source>
        <dbReference type="ARBA" id="ARBA00023609"/>
    </source>
</evidence>
<sequence>MKKLLITSFVIFAYSLNAESLLRQDPIDFSQEGDISLPTQLKPNANYQKMPMIPMTLPIDSQIQSTILQQQWALLPRLLRQYQQQGHYDPALYHYALAAYYFNTLQYDKAILHYQTLLDLHPEVIYPRFDMAVIFFENYQYLQAKQQFERLMLKADGKLKTLIEAYLQEIKHRQQWQPYVNFQYVKTDNVNNASSEREITINGKPLVKDEESLPQSAQGVRYAFELERIKNITGNHFWQTTLGYNGVYYWDNQYYNEQTLHFSLGYMWRDALFVGKIIPFVEQNWFGVHRYNHQFGVKLFSQIQLSEHWLWQNRLANMRKHYADTSLADRYNGNENTVSTTIIWQDNTHWQSWLNLELVSDRLKEKSSSSLKWASGFGIAYYQKQWGTQINVRYIDRHFADHHYLMHLKRHDREYQLNGAIWYQKLSWRGFLPKLHIRYQRINSNIPALYSRKNQELFFTIEKQF</sequence>
<evidence type="ECO:0000313" key="12">
    <source>
        <dbReference type="Proteomes" id="UP000006908"/>
    </source>
</evidence>
<keyword evidence="8" id="KW-0802">TPR repeat</keyword>
<keyword evidence="4" id="KW-0732">Signal</keyword>
<feature type="domain" description="Surface lipoprotein assembly modifier N-terminal TPR repeats region" evidence="10">
    <location>
        <begin position="61"/>
        <end position="148"/>
    </location>
</feature>
<dbReference type="Proteomes" id="UP000006908">
    <property type="component" value="Chromosome"/>
</dbReference>
<organism evidence="11 12">
    <name type="scientific">Gallibacterium anatis (strain UMN179)</name>
    <name type="common">Pasteurella anatis</name>
    <dbReference type="NCBI Taxonomy" id="1005058"/>
    <lineage>
        <taxon>Bacteria</taxon>
        <taxon>Pseudomonadati</taxon>
        <taxon>Pseudomonadota</taxon>
        <taxon>Gammaproteobacteria</taxon>
        <taxon>Pasteurellales</taxon>
        <taxon>Pasteurellaceae</taxon>
        <taxon>Gallibacterium</taxon>
    </lineage>
</organism>
<dbReference type="InterPro" id="IPR007655">
    <property type="entry name" value="Slam_C"/>
</dbReference>
<dbReference type="KEGG" id="gan:UMN179_00006"/>
<dbReference type="InterPro" id="IPR057556">
    <property type="entry name" value="TPR_Slam"/>
</dbReference>
<accession>F4H9N1</accession>
<dbReference type="HOGENOM" id="CLU_034927_0_0_6"/>
<dbReference type="PROSITE" id="PS50005">
    <property type="entry name" value="TPR"/>
    <property type="match status" value="1"/>
</dbReference>
<evidence type="ECO:0000256" key="3">
    <source>
        <dbReference type="ARBA" id="ARBA00022692"/>
    </source>
</evidence>
<feature type="domain" description="Surface lipoprotein assembly modifier C-terminal" evidence="9">
    <location>
        <begin position="176"/>
        <end position="465"/>
    </location>
</feature>
<feature type="repeat" description="TPR" evidence="8">
    <location>
        <begin position="91"/>
        <end position="124"/>
    </location>
</feature>
<evidence type="ECO:0000256" key="2">
    <source>
        <dbReference type="ARBA" id="ARBA00022452"/>
    </source>
</evidence>